<keyword evidence="3" id="KW-0732">Signal</keyword>
<feature type="region of interest" description="Disordered" evidence="2">
    <location>
        <begin position="215"/>
        <end position="270"/>
    </location>
</feature>
<feature type="compositionally biased region" description="Low complexity" evidence="2">
    <location>
        <begin position="232"/>
        <end position="251"/>
    </location>
</feature>
<feature type="coiled-coil region" evidence="1">
    <location>
        <begin position="299"/>
        <end position="329"/>
    </location>
</feature>
<evidence type="ECO:0000256" key="3">
    <source>
        <dbReference type="SAM" id="SignalP"/>
    </source>
</evidence>
<evidence type="ECO:0000313" key="4">
    <source>
        <dbReference type="EMBL" id="QNT58810.1"/>
    </source>
</evidence>
<feature type="region of interest" description="Disordered" evidence="2">
    <location>
        <begin position="477"/>
        <end position="593"/>
    </location>
</feature>
<accession>A0A7H1MAZ5</accession>
<organism evidence="4 6">
    <name type="scientific">Neisseria musculi</name>
    <dbReference type="NCBI Taxonomy" id="1815583"/>
    <lineage>
        <taxon>Bacteria</taxon>
        <taxon>Pseudomonadati</taxon>
        <taxon>Pseudomonadota</taxon>
        <taxon>Betaproteobacteria</taxon>
        <taxon>Neisseriales</taxon>
        <taxon>Neisseriaceae</taxon>
        <taxon>Neisseria</taxon>
    </lineage>
</organism>
<protein>
    <recommendedName>
        <fullName evidence="7">Neisseria meningitidis TspB family protein</fullName>
    </recommendedName>
</protein>
<evidence type="ECO:0000313" key="6">
    <source>
        <dbReference type="Proteomes" id="UP000516412"/>
    </source>
</evidence>
<reference evidence="4" key="2">
    <citation type="submission" date="2024-06" db="EMBL/GenBank/DDBJ databases">
        <title>Complete Genome Sequence of mouse commensal type strain Neisseria musculi.</title>
        <authorList>
            <person name="Thapa E."/>
            <person name="Aluvathingal J."/>
            <person name="Nadendla S."/>
            <person name="Mehta A."/>
            <person name="Tettelin H."/>
            <person name="Weyand N.J."/>
        </authorList>
    </citation>
    <scope>NUCLEOTIDE SEQUENCE</scope>
    <source>
        <strain evidence="4">NW831</strain>
    </source>
</reference>
<feature type="region of interest" description="Disordered" evidence="2">
    <location>
        <begin position="452"/>
        <end position="471"/>
    </location>
</feature>
<feature type="compositionally biased region" description="Low complexity" evidence="2">
    <location>
        <begin position="561"/>
        <end position="585"/>
    </location>
</feature>
<feature type="chain" id="PRO_5044657600" description="Neisseria meningitidis TspB family protein" evidence="3">
    <location>
        <begin position="40"/>
        <end position="638"/>
    </location>
</feature>
<name>A0A7H1MAZ5_9NEIS</name>
<keyword evidence="1" id="KW-0175">Coiled coil</keyword>
<dbReference type="Proteomes" id="UP000516412">
    <property type="component" value="Chromosome"/>
</dbReference>
<dbReference type="KEGG" id="nmus:H7A79_2638"/>
<evidence type="ECO:0000313" key="5">
    <source>
        <dbReference type="EMBL" id="QNT60048.1"/>
    </source>
</evidence>
<keyword evidence="6" id="KW-1185">Reference proteome</keyword>
<feature type="compositionally biased region" description="Polar residues" evidence="2">
    <location>
        <begin position="500"/>
        <end position="520"/>
    </location>
</feature>
<dbReference type="AlphaFoldDB" id="A0A7H1MAZ5"/>
<feature type="compositionally biased region" description="Polar residues" evidence="2">
    <location>
        <begin position="481"/>
        <end position="493"/>
    </location>
</feature>
<feature type="signal peptide" evidence="3">
    <location>
        <begin position="1"/>
        <end position="39"/>
    </location>
</feature>
<feature type="compositionally biased region" description="Polar residues" evidence="2">
    <location>
        <begin position="530"/>
        <end position="540"/>
    </location>
</feature>
<dbReference type="EMBL" id="CP060414">
    <property type="protein sequence ID" value="QNT60048.1"/>
    <property type="molecule type" value="Genomic_DNA"/>
</dbReference>
<dbReference type="EMBL" id="CP060414">
    <property type="protein sequence ID" value="QNT58810.1"/>
    <property type="molecule type" value="Genomic_DNA"/>
</dbReference>
<dbReference type="KEGG" id="nmus:H7A79_0974"/>
<proteinExistence type="predicted"/>
<evidence type="ECO:0000256" key="1">
    <source>
        <dbReference type="SAM" id="Coils"/>
    </source>
</evidence>
<evidence type="ECO:0000256" key="2">
    <source>
        <dbReference type="SAM" id="MobiDB-lite"/>
    </source>
</evidence>
<reference evidence="6" key="1">
    <citation type="submission" date="2020-09" db="EMBL/GenBank/DDBJ databases">
        <title>Complete Genome Sequence of mouse commensal type strain Neisseria musculi.</title>
        <authorList>
            <person name="Thapa E."/>
            <person name="Aluvathingal J."/>
            <person name="Nadendla S."/>
            <person name="Mehta A."/>
            <person name="Tettelin H."/>
            <person name="Weyand N.J."/>
        </authorList>
    </citation>
    <scope>NUCLEOTIDE SEQUENCE [LARGE SCALE GENOMIC DNA]</scope>
    <source>
        <strain evidence="5 6">NW831</strain>
    </source>
</reference>
<sequence>MRNVTRNGICTWTASRSLRLAVLTCFSLNAALSPLAAWADVPTPPTAYHKQIDTSFPSGQALLNQGYNPKTGVLKVENRPQGKPTVTTNGQTVTGTRNTNVVVTDKYGNKVKVPSRITQTANAAVIASYVGNSLAEGISKYGNQSVNDYKDGRFGDMGRSVAGGVATTLDALSGGVLGSVWGVVDNATGSNITGGNPSSVSNTIKKLQESADNFHKEMYGGGNPSSPSYNKGNPSSPSTANPSSPSTGTPARPGNPSNPSVSGGASSSGLGSAAAAAASAQKTAERNGDVGNAVGNAALKKAADTAANAAEAKARHEQAKEAAKKGNEVYQVVLNYTDYGVEPVRSKYKRLGAYTDKQSTSIARYDSKGRRTIIKSSFLDSYLPGSLKGSGVAAVNTDLVSVNTPEPTPPTAEDMNLSGGEVEQILRRMFENQQTNHREMMNQLVRIAANTAPTAPTDSPPPTQTDGTGKQVIRKSVVDEATTSKSVQKNTVKSAPYTPMGSNQAQQTEVTVNNDGSVTTRIIPRPDLKANSSQAPTRSPVTPDAANPSNPAVADAANPSQTVPNQTGNQQNQQNQQNNQQNPQQRDFCERNPQAAQCADLGSADYEDLDIPENGIDLELKPLDVFSTDGVCPENVSF</sequence>
<evidence type="ECO:0008006" key="7">
    <source>
        <dbReference type="Google" id="ProtNLM"/>
    </source>
</evidence>
<gene>
    <name evidence="4" type="ORF">H7A79_0974</name>
    <name evidence="5" type="ORF">H7A79_2638</name>
</gene>